<dbReference type="AlphaFoldDB" id="A0A3B0WTD5"/>
<accession>A0A3B0WTD5</accession>
<reference evidence="1" key="1">
    <citation type="submission" date="2018-06" db="EMBL/GenBank/DDBJ databases">
        <authorList>
            <person name="Zhirakovskaya E."/>
        </authorList>
    </citation>
    <scope>NUCLEOTIDE SEQUENCE</scope>
</reference>
<dbReference type="EMBL" id="UOFG01000072">
    <property type="protein sequence ID" value="VAW59255.1"/>
    <property type="molecule type" value="Genomic_DNA"/>
</dbReference>
<gene>
    <name evidence="1" type="ORF">MNBD_GAMMA11-2621</name>
</gene>
<evidence type="ECO:0000313" key="1">
    <source>
        <dbReference type="EMBL" id="VAW59255.1"/>
    </source>
</evidence>
<name>A0A3B0WTD5_9ZZZZ</name>
<proteinExistence type="predicted"/>
<protein>
    <submittedName>
        <fullName evidence="1">Uncharacterized protein</fullName>
    </submittedName>
</protein>
<sequence length="41" mass="4621">MSARYSLLVILVVAALLIVNSLWLSKTTEDSCPVCEEIFHR</sequence>
<organism evidence="1">
    <name type="scientific">hydrothermal vent metagenome</name>
    <dbReference type="NCBI Taxonomy" id="652676"/>
    <lineage>
        <taxon>unclassified sequences</taxon>
        <taxon>metagenomes</taxon>
        <taxon>ecological metagenomes</taxon>
    </lineage>
</organism>